<sequence>MASSSRKRKGKDPMPQEEPEEGELLPSVPLLASAKEKRYGPSQDIITKDQRLRENAEMRRASFRWFTSEEDLDKYRKEFWTPGAEVGRQLFQGKLIELDLEVYIAAAIDANRTGFSTSVLVVNDRLATFVKGILGHLEEQYDMWLRSPQFDEWTLEREKTPYSFRWRLHTSDEVRTTYRNRAKLMIDPLVCQRPPESKPRAKKHPDGWREVGKEKL</sequence>
<organism evidence="2 3">
    <name type="scientific">Riccia sorocarpa</name>
    <dbReference type="NCBI Taxonomy" id="122646"/>
    <lineage>
        <taxon>Eukaryota</taxon>
        <taxon>Viridiplantae</taxon>
        <taxon>Streptophyta</taxon>
        <taxon>Embryophyta</taxon>
        <taxon>Marchantiophyta</taxon>
        <taxon>Marchantiopsida</taxon>
        <taxon>Marchantiidae</taxon>
        <taxon>Marchantiales</taxon>
        <taxon>Ricciaceae</taxon>
        <taxon>Riccia</taxon>
    </lineage>
</organism>
<protein>
    <submittedName>
        <fullName evidence="2">Uncharacterized protein</fullName>
    </submittedName>
</protein>
<evidence type="ECO:0000313" key="3">
    <source>
        <dbReference type="Proteomes" id="UP001633002"/>
    </source>
</evidence>
<gene>
    <name evidence="2" type="ORF">R1sor_006815</name>
</gene>
<feature type="region of interest" description="Disordered" evidence="1">
    <location>
        <begin position="1"/>
        <end position="27"/>
    </location>
</feature>
<accession>A0ABD3HS50</accession>
<evidence type="ECO:0000313" key="2">
    <source>
        <dbReference type="EMBL" id="KAL3693164.1"/>
    </source>
</evidence>
<feature type="region of interest" description="Disordered" evidence="1">
    <location>
        <begin position="193"/>
        <end position="216"/>
    </location>
</feature>
<feature type="compositionally biased region" description="Basic residues" evidence="1">
    <location>
        <begin position="1"/>
        <end position="10"/>
    </location>
</feature>
<name>A0ABD3HS50_9MARC</name>
<dbReference type="Proteomes" id="UP001633002">
    <property type="component" value="Unassembled WGS sequence"/>
</dbReference>
<comment type="caution">
    <text evidence="2">The sequence shown here is derived from an EMBL/GenBank/DDBJ whole genome shotgun (WGS) entry which is preliminary data.</text>
</comment>
<feature type="compositionally biased region" description="Basic and acidic residues" evidence="1">
    <location>
        <begin position="195"/>
        <end position="216"/>
    </location>
</feature>
<dbReference type="AlphaFoldDB" id="A0ABD3HS50"/>
<evidence type="ECO:0000256" key="1">
    <source>
        <dbReference type="SAM" id="MobiDB-lite"/>
    </source>
</evidence>
<proteinExistence type="predicted"/>
<keyword evidence="3" id="KW-1185">Reference proteome</keyword>
<reference evidence="2 3" key="1">
    <citation type="submission" date="2024-09" db="EMBL/GenBank/DDBJ databases">
        <title>Chromosome-scale assembly of Riccia sorocarpa.</title>
        <authorList>
            <person name="Paukszto L."/>
        </authorList>
    </citation>
    <scope>NUCLEOTIDE SEQUENCE [LARGE SCALE GENOMIC DNA]</scope>
    <source>
        <strain evidence="2">LP-2024</strain>
        <tissue evidence="2">Aerial parts of the thallus</tissue>
    </source>
</reference>
<dbReference type="EMBL" id="JBJQOH010000003">
    <property type="protein sequence ID" value="KAL3693164.1"/>
    <property type="molecule type" value="Genomic_DNA"/>
</dbReference>